<keyword evidence="2" id="KW-0732">Signal</keyword>
<dbReference type="Proteomes" id="UP001163850">
    <property type="component" value="Unassembled WGS sequence"/>
</dbReference>
<sequence length="109" mass="12913">MLIRFWPCLFLLFYATSTATVLASTISTNLELSYYLFIIMLALVQNYFKFFSGCYPISLRYIHDEISQKALDKKFRKRCPLLYYLLFAAPNLVKPRPFDQHKLRSFPPN</sequence>
<evidence type="ECO:0000313" key="4">
    <source>
        <dbReference type="Proteomes" id="UP001163850"/>
    </source>
</evidence>
<dbReference type="EMBL" id="MU801894">
    <property type="protein sequence ID" value="KAJ3989949.1"/>
    <property type="molecule type" value="Genomic_DNA"/>
</dbReference>
<reference evidence="3" key="1">
    <citation type="submission" date="2022-08" db="EMBL/GenBank/DDBJ databases">
        <authorList>
            <consortium name="DOE Joint Genome Institute"/>
            <person name="Min B."/>
            <person name="Riley R."/>
            <person name="Sierra-Patev S."/>
            <person name="Naranjo-Ortiz M."/>
            <person name="Looney B."/>
            <person name="Konkel Z."/>
            <person name="Slot J.C."/>
            <person name="Sakamoto Y."/>
            <person name="Steenwyk J.L."/>
            <person name="Rokas A."/>
            <person name="Carro J."/>
            <person name="Camarero S."/>
            <person name="Ferreira P."/>
            <person name="Molpeceres G."/>
            <person name="Ruiz-Duenas F.J."/>
            <person name="Serrano A."/>
            <person name="Henrissat B."/>
            <person name="Drula E."/>
            <person name="Hughes K.W."/>
            <person name="Mata J.L."/>
            <person name="Ishikawa N.K."/>
            <person name="Vargas-Isla R."/>
            <person name="Ushijima S."/>
            <person name="Smith C.A."/>
            <person name="Ahrendt S."/>
            <person name="Andreopoulos W."/>
            <person name="He G."/>
            <person name="Labutti K."/>
            <person name="Lipzen A."/>
            <person name="Ng V."/>
            <person name="Sandor L."/>
            <person name="Barry K."/>
            <person name="Martinez A.T."/>
            <person name="Xiao Y."/>
            <person name="Gibbons J.G."/>
            <person name="Terashima K."/>
            <person name="Hibbett D.S."/>
            <person name="Grigoriev I.V."/>
        </authorList>
    </citation>
    <scope>NUCLEOTIDE SEQUENCE</scope>
    <source>
        <strain evidence="3">TFB7829</strain>
    </source>
</reference>
<keyword evidence="1" id="KW-1133">Transmembrane helix</keyword>
<comment type="caution">
    <text evidence="3">The sequence shown here is derived from an EMBL/GenBank/DDBJ whole genome shotgun (WGS) entry which is preliminary data.</text>
</comment>
<proteinExistence type="predicted"/>
<evidence type="ECO:0000256" key="1">
    <source>
        <dbReference type="SAM" id="Phobius"/>
    </source>
</evidence>
<dbReference type="AlphaFoldDB" id="A0AA38UY58"/>
<name>A0AA38UY58_9AGAR</name>
<evidence type="ECO:0000313" key="3">
    <source>
        <dbReference type="EMBL" id="KAJ3989949.1"/>
    </source>
</evidence>
<keyword evidence="1" id="KW-0472">Membrane</keyword>
<keyword evidence="1" id="KW-0812">Transmembrane</keyword>
<feature type="transmembrane region" description="Helical" evidence="1">
    <location>
        <begin position="33"/>
        <end position="51"/>
    </location>
</feature>
<gene>
    <name evidence="3" type="ORF">F5890DRAFT_1483704</name>
</gene>
<organism evidence="3 4">
    <name type="scientific">Lentinula detonsa</name>
    <dbReference type="NCBI Taxonomy" id="2804962"/>
    <lineage>
        <taxon>Eukaryota</taxon>
        <taxon>Fungi</taxon>
        <taxon>Dikarya</taxon>
        <taxon>Basidiomycota</taxon>
        <taxon>Agaricomycotina</taxon>
        <taxon>Agaricomycetes</taxon>
        <taxon>Agaricomycetidae</taxon>
        <taxon>Agaricales</taxon>
        <taxon>Marasmiineae</taxon>
        <taxon>Omphalotaceae</taxon>
        <taxon>Lentinula</taxon>
    </lineage>
</organism>
<protein>
    <recommendedName>
        <fullName evidence="5">Secreted protein</fullName>
    </recommendedName>
</protein>
<evidence type="ECO:0000256" key="2">
    <source>
        <dbReference type="SAM" id="SignalP"/>
    </source>
</evidence>
<feature type="chain" id="PRO_5041426828" description="Secreted protein" evidence="2">
    <location>
        <begin position="24"/>
        <end position="109"/>
    </location>
</feature>
<feature type="signal peptide" evidence="2">
    <location>
        <begin position="1"/>
        <end position="23"/>
    </location>
</feature>
<evidence type="ECO:0008006" key="5">
    <source>
        <dbReference type="Google" id="ProtNLM"/>
    </source>
</evidence>
<accession>A0AA38UY58</accession>